<reference evidence="2 3" key="1">
    <citation type="journal article" date="2018" name="Sci. Rep.">
        <title>Genomic signatures of local adaptation to the degree of environmental predictability in rotifers.</title>
        <authorList>
            <person name="Franch-Gras L."/>
            <person name="Hahn C."/>
            <person name="Garcia-Roger E.M."/>
            <person name="Carmona M.J."/>
            <person name="Serra M."/>
            <person name="Gomez A."/>
        </authorList>
    </citation>
    <scope>NUCLEOTIDE SEQUENCE [LARGE SCALE GENOMIC DNA]</scope>
    <source>
        <strain evidence="2">HYR1</strain>
    </source>
</reference>
<feature type="transmembrane region" description="Helical" evidence="1">
    <location>
        <begin position="59"/>
        <end position="81"/>
    </location>
</feature>
<comment type="caution">
    <text evidence="2">The sequence shown here is derived from an EMBL/GenBank/DDBJ whole genome shotgun (WGS) entry which is preliminary data.</text>
</comment>
<gene>
    <name evidence="2" type="ORF">BpHYR1_001587</name>
</gene>
<evidence type="ECO:0000313" key="3">
    <source>
        <dbReference type="Proteomes" id="UP000276133"/>
    </source>
</evidence>
<keyword evidence="1" id="KW-1133">Transmembrane helix</keyword>
<evidence type="ECO:0000256" key="1">
    <source>
        <dbReference type="SAM" id="Phobius"/>
    </source>
</evidence>
<feature type="transmembrane region" description="Helical" evidence="1">
    <location>
        <begin position="12"/>
        <end position="33"/>
    </location>
</feature>
<sequence length="380" mass="43614">MVDFKSKAKLSAIGFSVLALMLCITIFGLDIHIQEQTKQKLSIAFHINNSTISYDAINVAFYVLTILYIILNIALIVLTIIDFHPTIFVSTLGLLLLYLPKEAILLKFYSCFNHYDHSFIIARSILTFIFCLVLSLFGISCIFVLDKIRKILHRAINLLTYPSFVLSIVTLLAIIAINIALAAILKPPLLYDTSPHKIQMGFFSKSDINRIQNGVFIKDNSYDQNIIGNLSMLVDSDKTFSKSGLLYRSYDRTITCYGNDGIYEIDCNSKSYLTIRVIYRDRYAYPSYNCARYSRTLNGVTCSPGCHNLMDWYNLYLVQENNNIIYTAWDRFSNCELKPSFTLTKDSTIDLCSAAILWKSEYSIFIINFILFYKFSRFNF</sequence>
<dbReference type="AlphaFoldDB" id="A0A3M7QJ49"/>
<protein>
    <submittedName>
        <fullName evidence="2">Uncharacterized protein</fullName>
    </submittedName>
</protein>
<feature type="transmembrane region" description="Helical" evidence="1">
    <location>
        <begin position="165"/>
        <end position="185"/>
    </location>
</feature>
<keyword evidence="1" id="KW-0812">Transmembrane</keyword>
<keyword evidence="3" id="KW-1185">Reference proteome</keyword>
<name>A0A3M7QJ49_BRAPC</name>
<accession>A0A3M7QJ49</accession>
<evidence type="ECO:0000313" key="2">
    <source>
        <dbReference type="EMBL" id="RNA11309.1"/>
    </source>
</evidence>
<proteinExistence type="predicted"/>
<dbReference type="Proteomes" id="UP000276133">
    <property type="component" value="Unassembled WGS sequence"/>
</dbReference>
<dbReference type="EMBL" id="REGN01005989">
    <property type="protein sequence ID" value="RNA11309.1"/>
    <property type="molecule type" value="Genomic_DNA"/>
</dbReference>
<keyword evidence="1" id="KW-0472">Membrane</keyword>
<feature type="transmembrane region" description="Helical" evidence="1">
    <location>
        <begin position="120"/>
        <end position="145"/>
    </location>
</feature>
<organism evidence="2 3">
    <name type="scientific">Brachionus plicatilis</name>
    <name type="common">Marine rotifer</name>
    <name type="synonym">Brachionus muelleri</name>
    <dbReference type="NCBI Taxonomy" id="10195"/>
    <lineage>
        <taxon>Eukaryota</taxon>
        <taxon>Metazoa</taxon>
        <taxon>Spiralia</taxon>
        <taxon>Gnathifera</taxon>
        <taxon>Rotifera</taxon>
        <taxon>Eurotatoria</taxon>
        <taxon>Monogononta</taxon>
        <taxon>Pseudotrocha</taxon>
        <taxon>Ploima</taxon>
        <taxon>Brachionidae</taxon>
        <taxon>Brachionus</taxon>
    </lineage>
</organism>